<accession>A0A9W9S9H5</accession>
<dbReference type="PROSITE" id="PS00108">
    <property type="entry name" value="PROTEIN_KINASE_ST"/>
    <property type="match status" value="1"/>
</dbReference>
<dbReference type="Gene3D" id="2.60.40.150">
    <property type="entry name" value="C2 domain"/>
    <property type="match status" value="1"/>
</dbReference>
<dbReference type="InterPro" id="IPR000719">
    <property type="entry name" value="Prot_kinase_dom"/>
</dbReference>
<dbReference type="GO" id="GO:0000045">
    <property type="term" value="P:autophagosome assembly"/>
    <property type="evidence" value="ECO:0007669"/>
    <property type="project" value="TreeGrafter"/>
</dbReference>
<dbReference type="EMBL" id="JAPZBT010000002">
    <property type="protein sequence ID" value="KAJ5372058.1"/>
    <property type="molecule type" value="Genomic_DNA"/>
</dbReference>
<evidence type="ECO:0000256" key="3">
    <source>
        <dbReference type="ARBA" id="ARBA00018572"/>
    </source>
</evidence>
<dbReference type="PROSITE" id="PS50005">
    <property type="entry name" value="TPR"/>
    <property type="match status" value="1"/>
</dbReference>
<evidence type="ECO:0000256" key="1">
    <source>
        <dbReference type="ARBA" id="ARBA00004623"/>
    </source>
</evidence>
<sequence length="648" mass="72381">MSPLRGWRLETTYDDIGQRHHQLKSGAECWRTVKCLGNGSFGDVWEEHCVSGPSPNAIRAVKHLRKRQSKFLEMSKREIQALVTFSDSHTPEVGGAGVNQTSSANFPPQYKQHFVQFLGWFDDLENVYIAMEFLQYGDLQKFIKAPFPEPEAASIVFQVAQALQYMHRKNFVHRDIKPLNILVSSPGPKWHVKVADFGITKNTDGSALGTHYIGSPGYMAPELYGDSSNHYTAAIDVWALGAVAFCLRTGAPPFRTIKHLLDYSRDHRVQFPLRPLGNSSGFCMNFVLGTMADPAERRLTIDHVLAHDWLSGQSDSLEGSGSLGGNSAESQATWEIAPSNAWSNTYDNTATQRPRSSSSTEPLSKPNPKADITPLTVPSLSPPLQEHVSKDQLATEMGNLKLMDSKPGDNEMTATIRPKAARDKSPNTIKAMTDLAATYHKQKKFDQAESIFEEVVSLRREVFGNEHLETINALAQLAATYREQKKYKESEPIDEEIVTLRREKYGDEHPDTVKAMENLVITYREQKKVGQVAQISKQLSLLQQKSLGRPHTHTIDSLGSQDETFQEAEKIAFGDTSDQLDLRLTVVAADRLPKQDFFRFPSPFAVVLVDGKKVFTTSVNLKTLSPYWNDTVDLYAASSSSNLHLLLL</sequence>
<dbReference type="GO" id="GO:0005829">
    <property type="term" value="C:cytosol"/>
    <property type="evidence" value="ECO:0007669"/>
    <property type="project" value="TreeGrafter"/>
</dbReference>
<dbReference type="GeneID" id="81460977"/>
<evidence type="ECO:0000256" key="12">
    <source>
        <dbReference type="ARBA" id="ARBA00047899"/>
    </source>
</evidence>
<evidence type="ECO:0000256" key="2">
    <source>
        <dbReference type="ARBA" id="ARBA00012513"/>
    </source>
</evidence>
<dbReference type="InterPro" id="IPR008271">
    <property type="entry name" value="Ser/Thr_kinase_AS"/>
</dbReference>
<dbReference type="SUPFAM" id="SSF49562">
    <property type="entry name" value="C2 domain (Calcium/lipid-binding domain, CaLB)"/>
    <property type="match status" value="1"/>
</dbReference>
<feature type="repeat" description="TPR" evidence="14">
    <location>
        <begin position="429"/>
        <end position="462"/>
    </location>
</feature>
<evidence type="ECO:0000256" key="15">
    <source>
        <dbReference type="SAM" id="MobiDB-lite"/>
    </source>
</evidence>
<dbReference type="InterPro" id="IPR011990">
    <property type="entry name" value="TPR-like_helical_dom_sf"/>
</dbReference>
<comment type="catalytic activity">
    <reaction evidence="12">
        <text>L-threonyl-[protein] + ATP = O-phospho-L-threonyl-[protein] + ADP + H(+)</text>
        <dbReference type="Rhea" id="RHEA:46608"/>
        <dbReference type="Rhea" id="RHEA-COMP:11060"/>
        <dbReference type="Rhea" id="RHEA-COMP:11605"/>
        <dbReference type="ChEBI" id="CHEBI:15378"/>
        <dbReference type="ChEBI" id="CHEBI:30013"/>
        <dbReference type="ChEBI" id="CHEBI:30616"/>
        <dbReference type="ChEBI" id="CHEBI:61977"/>
        <dbReference type="ChEBI" id="CHEBI:456216"/>
        <dbReference type="EC" id="2.7.11.1"/>
    </reaction>
</comment>
<keyword evidence="8 18" id="KW-0418">Kinase</keyword>
<evidence type="ECO:0000256" key="8">
    <source>
        <dbReference type="ARBA" id="ARBA00022777"/>
    </source>
</evidence>
<dbReference type="PANTHER" id="PTHR24348:SF22">
    <property type="entry name" value="NON-SPECIFIC SERINE_THREONINE PROTEIN KINASE"/>
    <property type="match status" value="1"/>
</dbReference>
<feature type="domain" description="Protein kinase" evidence="17">
    <location>
        <begin position="30"/>
        <end position="310"/>
    </location>
</feature>
<dbReference type="GO" id="GO:0004674">
    <property type="term" value="F:protein serine/threonine kinase activity"/>
    <property type="evidence" value="ECO:0007669"/>
    <property type="project" value="UniProtKB-KW"/>
</dbReference>
<dbReference type="GO" id="GO:0034045">
    <property type="term" value="C:phagophore assembly site membrane"/>
    <property type="evidence" value="ECO:0007669"/>
    <property type="project" value="UniProtKB-SubCell"/>
</dbReference>
<evidence type="ECO:0000259" key="16">
    <source>
        <dbReference type="PROSITE" id="PS50004"/>
    </source>
</evidence>
<reference evidence="18" key="1">
    <citation type="submission" date="2022-12" db="EMBL/GenBank/DDBJ databases">
        <authorList>
            <person name="Petersen C."/>
        </authorList>
    </citation>
    <scope>NUCLEOTIDE SEQUENCE</scope>
    <source>
        <strain evidence="18">IBT 3081</strain>
    </source>
</reference>
<comment type="catalytic activity">
    <reaction evidence="13">
        <text>L-seryl-[protein] + ATP = O-phospho-L-seryl-[protein] + ADP + H(+)</text>
        <dbReference type="Rhea" id="RHEA:17989"/>
        <dbReference type="Rhea" id="RHEA-COMP:9863"/>
        <dbReference type="Rhea" id="RHEA-COMP:11604"/>
        <dbReference type="ChEBI" id="CHEBI:15378"/>
        <dbReference type="ChEBI" id="CHEBI:29999"/>
        <dbReference type="ChEBI" id="CHEBI:30616"/>
        <dbReference type="ChEBI" id="CHEBI:83421"/>
        <dbReference type="ChEBI" id="CHEBI:456216"/>
        <dbReference type="EC" id="2.7.11.1"/>
    </reaction>
</comment>
<evidence type="ECO:0000313" key="19">
    <source>
        <dbReference type="Proteomes" id="UP001147752"/>
    </source>
</evidence>
<dbReference type="InterPro" id="IPR045269">
    <property type="entry name" value="Atg1-like"/>
</dbReference>
<dbReference type="EC" id="2.7.11.1" evidence="2"/>
<feature type="region of interest" description="Disordered" evidence="15">
    <location>
        <begin position="338"/>
        <end position="387"/>
    </location>
</feature>
<evidence type="ECO:0000256" key="7">
    <source>
        <dbReference type="ARBA" id="ARBA00022741"/>
    </source>
</evidence>
<dbReference type="Gene3D" id="1.25.40.10">
    <property type="entry name" value="Tetratricopeptide repeat domain"/>
    <property type="match status" value="1"/>
</dbReference>
<dbReference type="InterPro" id="IPR019734">
    <property type="entry name" value="TPR_rpt"/>
</dbReference>
<reference evidence="18" key="2">
    <citation type="journal article" date="2023" name="IMA Fungus">
        <title>Comparative genomic study of the Penicillium genus elucidates a diverse pangenome and 15 lateral gene transfer events.</title>
        <authorList>
            <person name="Petersen C."/>
            <person name="Sorensen T."/>
            <person name="Nielsen M.R."/>
            <person name="Sondergaard T.E."/>
            <person name="Sorensen J.L."/>
            <person name="Fitzpatrick D.A."/>
            <person name="Frisvad J.C."/>
            <person name="Nielsen K.L."/>
        </authorList>
    </citation>
    <scope>NUCLEOTIDE SEQUENCE</scope>
    <source>
        <strain evidence="18">IBT 3081</strain>
    </source>
</reference>
<keyword evidence="7" id="KW-0547">Nucleotide-binding</keyword>
<protein>
    <recommendedName>
        <fullName evidence="3">Serine/threonine-protein kinase ATG1</fullName>
        <ecNumber evidence="2">2.7.11.1</ecNumber>
    </recommendedName>
    <alternativeName>
        <fullName evidence="11">Autophagy-related protein 1</fullName>
    </alternativeName>
    <alternativeName>
        <fullName evidence="4">Serine/threonine-protein kinase atg1</fullName>
    </alternativeName>
</protein>
<gene>
    <name evidence="18" type="ORF">N7517_004064</name>
</gene>
<dbReference type="GO" id="GO:0010506">
    <property type="term" value="P:regulation of autophagy"/>
    <property type="evidence" value="ECO:0007669"/>
    <property type="project" value="InterPro"/>
</dbReference>
<evidence type="ECO:0000256" key="4">
    <source>
        <dbReference type="ARBA" id="ARBA00019599"/>
    </source>
</evidence>
<dbReference type="InterPro" id="IPR011009">
    <property type="entry name" value="Kinase-like_dom_sf"/>
</dbReference>
<dbReference type="SMART" id="SM00220">
    <property type="entry name" value="S_TKc"/>
    <property type="match status" value="1"/>
</dbReference>
<dbReference type="Gene3D" id="1.10.510.10">
    <property type="entry name" value="Transferase(Phosphotransferase) domain 1"/>
    <property type="match status" value="1"/>
</dbReference>
<dbReference type="InterPro" id="IPR000008">
    <property type="entry name" value="C2_dom"/>
</dbReference>
<dbReference type="SUPFAM" id="SSF56112">
    <property type="entry name" value="Protein kinase-like (PK-like)"/>
    <property type="match status" value="1"/>
</dbReference>
<dbReference type="Pfam" id="PF13424">
    <property type="entry name" value="TPR_12"/>
    <property type="match status" value="1"/>
</dbReference>
<dbReference type="Proteomes" id="UP001147752">
    <property type="component" value="Unassembled WGS sequence"/>
</dbReference>
<dbReference type="GO" id="GO:0005776">
    <property type="term" value="C:autophagosome"/>
    <property type="evidence" value="ECO:0007669"/>
    <property type="project" value="TreeGrafter"/>
</dbReference>
<feature type="compositionally biased region" description="Low complexity" evidence="15">
    <location>
        <begin position="373"/>
        <end position="384"/>
    </location>
</feature>
<keyword evidence="19" id="KW-1185">Reference proteome</keyword>
<dbReference type="SMART" id="SM00028">
    <property type="entry name" value="TPR"/>
    <property type="match status" value="2"/>
</dbReference>
<keyword evidence="10" id="KW-0072">Autophagy</keyword>
<keyword evidence="5" id="KW-0723">Serine/threonine-protein kinase</keyword>
<keyword evidence="6" id="KW-0808">Transferase</keyword>
<feature type="compositionally biased region" description="Polar residues" evidence="15">
    <location>
        <begin position="340"/>
        <end position="362"/>
    </location>
</feature>
<dbReference type="Pfam" id="PF00168">
    <property type="entry name" value="C2"/>
    <property type="match status" value="1"/>
</dbReference>
<evidence type="ECO:0000256" key="10">
    <source>
        <dbReference type="ARBA" id="ARBA00023006"/>
    </source>
</evidence>
<comment type="caution">
    <text evidence="18">The sequence shown here is derived from an EMBL/GenBank/DDBJ whole genome shotgun (WGS) entry which is preliminary data.</text>
</comment>
<dbReference type="PROSITE" id="PS50004">
    <property type="entry name" value="C2"/>
    <property type="match status" value="1"/>
</dbReference>
<evidence type="ECO:0000259" key="17">
    <source>
        <dbReference type="PROSITE" id="PS50011"/>
    </source>
</evidence>
<keyword evidence="14" id="KW-0802">TPR repeat</keyword>
<dbReference type="RefSeq" id="XP_056578044.1">
    <property type="nucleotide sequence ID" value="XM_056721794.1"/>
</dbReference>
<dbReference type="SUPFAM" id="SSF48452">
    <property type="entry name" value="TPR-like"/>
    <property type="match status" value="1"/>
</dbReference>
<evidence type="ECO:0000256" key="5">
    <source>
        <dbReference type="ARBA" id="ARBA00022527"/>
    </source>
</evidence>
<name>A0A9W9S9H5_9EURO</name>
<proteinExistence type="predicted"/>
<evidence type="ECO:0000256" key="6">
    <source>
        <dbReference type="ARBA" id="ARBA00022679"/>
    </source>
</evidence>
<dbReference type="InterPro" id="IPR035892">
    <property type="entry name" value="C2_domain_sf"/>
</dbReference>
<dbReference type="OrthoDB" id="538223at2759"/>
<dbReference type="GO" id="GO:0005524">
    <property type="term" value="F:ATP binding"/>
    <property type="evidence" value="ECO:0007669"/>
    <property type="project" value="UniProtKB-KW"/>
</dbReference>
<keyword evidence="9" id="KW-0067">ATP-binding</keyword>
<evidence type="ECO:0000313" key="18">
    <source>
        <dbReference type="EMBL" id="KAJ5372058.1"/>
    </source>
</evidence>
<dbReference type="PROSITE" id="PS50011">
    <property type="entry name" value="PROTEIN_KINASE_DOM"/>
    <property type="match status" value="1"/>
</dbReference>
<dbReference type="PANTHER" id="PTHR24348">
    <property type="entry name" value="SERINE/THREONINE-PROTEIN KINASE UNC-51-RELATED"/>
    <property type="match status" value="1"/>
</dbReference>
<evidence type="ECO:0000256" key="9">
    <source>
        <dbReference type="ARBA" id="ARBA00022840"/>
    </source>
</evidence>
<evidence type="ECO:0000256" key="13">
    <source>
        <dbReference type="ARBA" id="ARBA00048679"/>
    </source>
</evidence>
<feature type="domain" description="C2" evidence="16">
    <location>
        <begin position="567"/>
        <end position="648"/>
    </location>
</feature>
<dbReference type="Pfam" id="PF00069">
    <property type="entry name" value="Pkinase"/>
    <property type="match status" value="1"/>
</dbReference>
<comment type="subcellular location">
    <subcellularLocation>
        <location evidence="1">Preautophagosomal structure membrane</location>
        <topology evidence="1">Peripheral membrane protein</topology>
    </subcellularLocation>
</comment>
<evidence type="ECO:0000256" key="11">
    <source>
        <dbReference type="ARBA" id="ARBA00030237"/>
    </source>
</evidence>
<evidence type="ECO:0000256" key="14">
    <source>
        <dbReference type="PROSITE-ProRule" id="PRU00339"/>
    </source>
</evidence>
<dbReference type="AlphaFoldDB" id="A0A9W9S9H5"/>
<organism evidence="18 19">
    <name type="scientific">Penicillium concentricum</name>
    <dbReference type="NCBI Taxonomy" id="293559"/>
    <lineage>
        <taxon>Eukaryota</taxon>
        <taxon>Fungi</taxon>
        <taxon>Dikarya</taxon>
        <taxon>Ascomycota</taxon>
        <taxon>Pezizomycotina</taxon>
        <taxon>Eurotiomycetes</taxon>
        <taxon>Eurotiomycetidae</taxon>
        <taxon>Eurotiales</taxon>
        <taxon>Aspergillaceae</taxon>
        <taxon>Penicillium</taxon>
    </lineage>
</organism>